<proteinExistence type="predicted"/>
<evidence type="ECO:0000313" key="2">
    <source>
        <dbReference type="EMBL" id="KEH29386.1"/>
    </source>
</evidence>
<reference evidence="2 4" key="1">
    <citation type="journal article" date="2011" name="Nature">
        <title>The Medicago genome provides insight into the evolution of rhizobial symbioses.</title>
        <authorList>
            <person name="Young N.D."/>
            <person name="Debelle F."/>
            <person name="Oldroyd G.E."/>
            <person name="Geurts R."/>
            <person name="Cannon S.B."/>
            <person name="Udvardi M.K."/>
            <person name="Benedito V.A."/>
            <person name="Mayer K.F."/>
            <person name="Gouzy J."/>
            <person name="Schoof H."/>
            <person name="Van de Peer Y."/>
            <person name="Proost S."/>
            <person name="Cook D.R."/>
            <person name="Meyers B.C."/>
            <person name="Spannagl M."/>
            <person name="Cheung F."/>
            <person name="De Mita S."/>
            <person name="Krishnakumar V."/>
            <person name="Gundlach H."/>
            <person name="Zhou S."/>
            <person name="Mudge J."/>
            <person name="Bharti A.K."/>
            <person name="Murray J.D."/>
            <person name="Naoumkina M.A."/>
            <person name="Rosen B."/>
            <person name="Silverstein K.A."/>
            <person name="Tang H."/>
            <person name="Rombauts S."/>
            <person name="Zhao P.X."/>
            <person name="Zhou P."/>
            <person name="Barbe V."/>
            <person name="Bardou P."/>
            <person name="Bechner M."/>
            <person name="Bellec A."/>
            <person name="Berger A."/>
            <person name="Berges H."/>
            <person name="Bidwell S."/>
            <person name="Bisseling T."/>
            <person name="Choisne N."/>
            <person name="Couloux A."/>
            <person name="Denny R."/>
            <person name="Deshpande S."/>
            <person name="Dai X."/>
            <person name="Doyle J.J."/>
            <person name="Dudez A.M."/>
            <person name="Farmer A.D."/>
            <person name="Fouteau S."/>
            <person name="Franken C."/>
            <person name="Gibelin C."/>
            <person name="Gish J."/>
            <person name="Goldstein S."/>
            <person name="Gonzalez A.J."/>
            <person name="Green P.J."/>
            <person name="Hallab A."/>
            <person name="Hartog M."/>
            <person name="Hua A."/>
            <person name="Humphray S.J."/>
            <person name="Jeong D.H."/>
            <person name="Jing Y."/>
            <person name="Jocker A."/>
            <person name="Kenton S.M."/>
            <person name="Kim D.J."/>
            <person name="Klee K."/>
            <person name="Lai H."/>
            <person name="Lang C."/>
            <person name="Lin S."/>
            <person name="Macmil S.L."/>
            <person name="Magdelenat G."/>
            <person name="Matthews L."/>
            <person name="McCorrison J."/>
            <person name="Monaghan E.L."/>
            <person name="Mun J.H."/>
            <person name="Najar F.Z."/>
            <person name="Nicholson C."/>
            <person name="Noirot C."/>
            <person name="O'Bleness M."/>
            <person name="Paule C.R."/>
            <person name="Poulain J."/>
            <person name="Prion F."/>
            <person name="Qin B."/>
            <person name="Qu C."/>
            <person name="Retzel E.F."/>
            <person name="Riddle C."/>
            <person name="Sallet E."/>
            <person name="Samain S."/>
            <person name="Samson N."/>
            <person name="Sanders I."/>
            <person name="Saurat O."/>
            <person name="Scarpelli C."/>
            <person name="Schiex T."/>
            <person name="Segurens B."/>
            <person name="Severin A.J."/>
            <person name="Sherrier D.J."/>
            <person name="Shi R."/>
            <person name="Sims S."/>
            <person name="Singer S.R."/>
            <person name="Sinharoy S."/>
            <person name="Sterck L."/>
            <person name="Viollet A."/>
            <person name="Wang B.B."/>
            <person name="Wang K."/>
            <person name="Wang M."/>
            <person name="Wang X."/>
            <person name="Warfsmann J."/>
            <person name="Weissenbach J."/>
            <person name="White D.D."/>
            <person name="White J.D."/>
            <person name="Wiley G.B."/>
            <person name="Wincker P."/>
            <person name="Xing Y."/>
            <person name="Yang L."/>
            <person name="Yao Z."/>
            <person name="Ying F."/>
            <person name="Zhai J."/>
            <person name="Zhou L."/>
            <person name="Zuber A."/>
            <person name="Denarie J."/>
            <person name="Dixon R.A."/>
            <person name="May G.D."/>
            <person name="Schwartz D.C."/>
            <person name="Rogers J."/>
            <person name="Quetier F."/>
            <person name="Town C.D."/>
            <person name="Roe B.A."/>
        </authorList>
    </citation>
    <scope>NUCLEOTIDE SEQUENCE [LARGE SCALE GENOMIC DNA]</scope>
    <source>
        <strain evidence="2">A17</strain>
        <strain evidence="3 4">cv. Jemalong A17</strain>
    </source>
</reference>
<dbReference type="EnsemblPlants" id="KEH29386">
    <property type="protein sequence ID" value="KEH29386"/>
    <property type="gene ID" value="MTR_4g036070"/>
</dbReference>
<feature type="transmembrane region" description="Helical" evidence="1">
    <location>
        <begin position="99"/>
        <end position="121"/>
    </location>
</feature>
<dbReference type="AlphaFoldDB" id="A0A072UJ08"/>
<accession>A0A072UJ08</accession>
<evidence type="ECO:0000313" key="3">
    <source>
        <dbReference type="EnsemblPlants" id="KEH29386"/>
    </source>
</evidence>
<keyword evidence="1" id="KW-1133">Transmembrane helix</keyword>
<evidence type="ECO:0000256" key="1">
    <source>
        <dbReference type="SAM" id="Phobius"/>
    </source>
</evidence>
<keyword evidence="1" id="KW-0472">Membrane</keyword>
<dbReference type="EMBL" id="CM001220">
    <property type="protein sequence ID" value="KEH29386.1"/>
    <property type="molecule type" value="Genomic_DNA"/>
</dbReference>
<organism evidence="2 4">
    <name type="scientific">Medicago truncatula</name>
    <name type="common">Barrel medic</name>
    <name type="synonym">Medicago tribuloides</name>
    <dbReference type="NCBI Taxonomy" id="3880"/>
    <lineage>
        <taxon>Eukaryota</taxon>
        <taxon>Viridiplantae</taxon>
        <taxon>Streptophyta</taxon>
        <taxon>Embryophyta</taxon>
        <taxon>Tracheophyta</taxon>
        <taxon>Spermatophyta</taxon>
        <taxon>Magnoliopsida</taxon>
        <taxon>eudicotyledons</taxon>
        <taxon>Gunneridae</taxon>
        <taxon>Pentapetalae</taxon>
        <taxon>rosids</taxon>
        <taxon>fabids</taxon>
        <taxon>Fabales</taxon>
        <taxon>Fabaceae</taxon>
        <taxon>Papilionoideae</taxon>
        <taxon>50 kb inversion clade</taxon>
        <taxon>NPAAA clade</taxon>
        <taxon>Hologalegina</taxon>
        <taxon>IRL clade</taxon>
        <taxon>Trifolieae</taxon>
        <taxon>Medicago</taxon>
    </lineage>
</organism>
<name>A0A072UJ08_MEDTR</name>
<sequence>MVVVRRGEASASPHLRCPSSYTVVRRLRSSWACCVSNGGDAGSGVAVLGDVQVVVMQSACGDLKSKVVVVGVELGGEVYCLFLVCGEFKCGDDDDDEELVGCVVLGVFAIFFLAGAEFAAVSKTQVVWSHFWWCEEVSVGLQRLGSIRSFSSDSTTLLSGGLSMWIDGVAVVKVNFVVALVVVVAKVDSWWLLLFQSL</sequence>
<feature type="transmembrane region" description="Helical" evidence="1">
    <location>
        <begin position="174"/>
        <end position="195"/>
    </location>
</feature>
<gene>
    <name evidence="2" type="ordered locus">MTR_4g036070</name>
</gene>
<dbReference type="HOGENOM" id="CLU_1379950_0_0_1"/>
<reference evidence="2 4" key="2">
    <citation type="journal article" date="2014" name="BMC Genomics">
        <title>An improved genome release (version Mt4.0) for the model legume Medicago truncatula.</title>
        <authorList>
            <person name="Tang H."/>
            <person name="Krishnakumar V."/>
            <person name="Bidwell S."/>
            <person name="Rosen B."/>
            <person name="Chan A."/>
            <person name="Zhou S."/>
            <person name="Gentzbittel L."/>
            <person name="Childs K.L."/>
            <person name="Yandell M."/>
            <person name="Gundlach H."/>
            <person name="Mayer K.F."/>
            <person name="Schwartz D.C."/>
            <person name="Town C.D."/>
        </authorList>
    </citation>
    <scope>GENOME REANNOTATION</scope>
    <source>
        <strain evidence="2">A17</strain>
        <strain evidence="3 4">cv. Jemalong A17</strain>
    </source>
</reference>
<keyword evidence="1 2" id="KW-0812">Transmembrane</keyword>
<keyword evidence="4" id="KW-1185">Reference proteome</keyword>
<reference evidence="3" key="3">
    <citation type="submission" date="2015-04" db="UniProtKB">
        <authorList>
            <consortium name="EnsemblPlants"/>
        </authorList>
    </citation>
    <scope>IDENTIFICATION</scope>
    <source>
        <strain evidence="3">cv. Jemalong A17</strain>
    </source>
</reference>
<protein>
    <submittedName>
        <fullName evidence="2">Transmembrane protein, putative</fullName>
    </submittedName>
</protein>
<evidence type="ECO:0000313" key="4">
    <source>
        <dbReference type="Proteomes" id="UP000002051"/>
    </source>
</evidence>
<dbReference type="Proteomes" id="UP000002051">
    <property type="component" value="Chromosome 4"/>
</dbReference>